<evidence type="ECO:0000256" key="1">
    <source>
        <dbReference type="ARBA" id="ARBA00022723"/>
    </source>
</evidence>
<feature type="compositionally biased region" description="Polar residues" evidence="3">
    <location>
        <begin position="69"/>
        <end position="81"/>
    </location>
</feature>
<dbReference type="GO" id="GO:0008270">
    <property type="term" value="F:zinc ion binding"/>
    <property type="evidence" value="ECO:0007669"/>
    <property type="project" value="InterPro"/>
</dbReference>
<dbReference type="InterPro" id="IPR036864">
    <property type="entry name" value="Zn2-C6_fun-type_DNA-bd_sf"/>
</dbReference>
<dbReference type="Pfam" id="PF00172">
    <property type="entry name" value="Zn_clus"/>
    <property type="match status" value="1"/>
</dbReference>
<dbReference type="EMBL" id="ML170174">
    <property type="protein sequence ID" value="TDL22659.1"/>
    <property type="molecule type" value="Genomic_DNA"/>
</dbReference>
<gene>
    <name evidence="5" type="ORF">BD410DRAFT_861278</name>
</gene>
<evidence type="ECO:0000313" key="6">
    <source>
        <dbReference type="Proteomes" id="UP000294933"/>
    </source>
</evidence>
<dbReference type="GO" id="GO:0006351">
    <property type="term" value="P:DNA-templated transcription"/>
    <property type="evidence" value="ECO:0007669"/>
    <property type="project" value="InterPro"/>
</dbReference>
<accession>A0A4Y7Q6Z9</accession>
<proteinExistence type="predicted"/>
<keyword evidence="2" id="KW-0539">Nucleus</keyword>
<keyword evidence="6" id="KW-1185">Reference proteome</keyword>
<feature type="region of interest" description="Disordered" evidence="3">
    <location>
        <begin position="1"/>
        <end position="20"/>
    </location>
</feature>
<dbReference type="GO" id="GO:0000981">
    <property type="term" value="F:DNA-binding transcription factor activity, RNA polymerase II-specific"/>
    <property type="evidence" value="ECO:0007669"/>
    <property type="project" value="InterPro"/>
</dbReference>
<feature type="compositionally biased region" description="Basic and acidic residues" evidence="3">
    <location>
        <begin position="7"/>
        <end position="17"/>
    </location>
</feature>
<organism evidence="5 6">
    <name type="scientific">Rickenella mellea</name>
    <dbReference type="NCBI Taxonomy" id="50990"/>
    <lineage>
        <taxon>Eukaryota</taxon>
        <taxon>Fungi</taxon>
        <taxon>Dikarya</taxon>
        <taxon>Basidiomycota</taxon>
        <taxon>Agaricomycotina</taxon>
        <taxon>Agaricomycetes</taxon>
        <taxon>Hymenochaetales</taxon>
        <taxon>Rickenellaceae</taxon>
        <taxon>Rickenella</taxon>
    </lineage>
</organism>
<dbReference type="OrthoDB" id="2428527at2759"/>
<dbReference type="PANTHER" id="PTHR47783">
    <property type="entry name" value="ZN(II)2CYS6 TRANSCRIPTION FACTOR (EUROFUNG)-RELATED"/>
    <property type="match status" value="1"/>
</dbReference>
<dbReference type="CDD" id="cd00067">
    <property type="entry name" value="GAL4"/>
    <property type="match status" value="1"/>
</dbReference>
<dbReference type="PROSITE" id="PS50048">
    <property type="entry name" value="ZN2_CY6_FUNGAL_2"/>
    <property type="match status" value="1"/>
</dbReference>
<dbReference type="CDD" id="cd12148">
    <property type="entry name" value="fungal_TF_MHR"/>
    <property type="match status" value="1"/>
</dbReference>
<dbReference type="PANTHER" id="PTHR47783:SF1">
    <property type="entry name" value="ZN(II)2CYS6 TRANSCRIPTION FACTOR (EUROFUNG)"/>
    <property type="match status" value="1"/>
</dbReference>
<evidence type="ECO:0000259" key="4">
    <source>
        <dbReference type="PROSITE" id="PS50048"/>
    </source>
</evidence>
<dbReference type="Gene3D" id="4.10.240.10">
    <property type="entry name" value="Zn(2)-C6 fungal-type DNA-binding domain"/>
    <property type="match status" value="1"/>
</dbReference>
<protein>
    <recommendedName>
        <fullName evidence="4">Zn(2)-C6 fungal-type domain-containing protein</fullName>
    </recommendedName>
</protein>
<name>A0A4Y7Q6Z9_9AGAM</name>
<sequence>MDGLRFILEDPHAASSREKKRSRLVTACDTCRAKKIKCHQSSPSAKCEACKASKSACRFRDRERYHAQRSGSLSATSSAFNSDAEDVNSSDDSPRPRRATLPFSDLGGLSQSRSSSLPPMLPKLPSEYTEMMGRNGSPRGDVGPERPGRRSSRQIGRFSPVEYGFLPARHSSPGLVRASPLRAAFELSLEGDSHHSELFFDPLRPSFPSFKYMQHGAELFFDNLGPHFPFLRRDQVIRSANDQTLPAPLANCIVGLALRFSLSEHSAGIPRYHLGEPFIDVAKEFVMPVICQPSLETLHALLLLAWCEYGSGHEAGLSLFTGYAVHMALDIGLGHDANIQMITTEQEQTDLRSTWWNVVTMDIISSWGKQLCALQNIAADGKNKSLELHHF</sequence>
<dbReference type="PROSITE" id="PS00463">
    <property type="entry name" value="ZN2_CY6_FUNGAL_1"/>
    <property type="match status" value="1"/>
</dbReference>
<feature type="region of interest" description="Disordered" evidence="3">
    <location>
        <begin position="63"/>
        <end position="154"/>
    </location>
</feature>
<evidence type="ECO:0000256" key="2">
    <source>
        <dbReference type="ARBA" id="ARBA00023242"/>
    </source>
</evidence>
<evidence type="ECO:0000256" key="3">
    <source>
        <dbReference type="SAM" id="MobiDB-lite"/>
    </source>
</evidence>
<dbReference type="InterPro" id="IPR001138">
    <property type="entry name" value="Zn2Cys6_DnaBD"/>
</dbReference>
<dbReference type="STRING" id="50990.A0A4Y7Q6Z9"/>
<dbReference type="SMART" id="SM00066">
    <property type="entry name" value="GAL4"/>
    <property type="match status" value="1"/>
</dbReference>
<feature type="compositionally biased region" description="Low complexity" evidence="3">
    <location>
        <begin position="109"/>
        <end position="126"/>
    </location>
</feature>
<dbReference type="Proteomes" id="UP000294933">
    <property type="component" value="Unassembled WGS sequence"/>
</dbReference>
<dbReference type="AlphaFoldDB" id="A0A4Y7Q6Z9"/>
<dbReference type="InterPro" id="IPR007219">
    <property type="entry name" value="XnlR_reg_dom"/>
</dbReference>
<feature type="domain" description="Zn(2)-C6 fungal-type" evidence="4">
    <location>
        <begin position="27"/>
        <end position="59"/>
    </location>
</feature>
<dbReference type="Pfam" id="PF04082">
    <property type="entry name" value="Fungal_trans"/>
    <property type="match status" value="1"/>
</dbReference>
<reference evidence="5 6" key="1">
    <citation type="submission" date="2018-06" db="EMBL/GenBank/DDBJ databases">
        <title>A transcriptomic atlas of mushroom development highlights an independent origin of complex multicellularity.</title>
        <authorList>
            <consortium name="DOE Joint Genome Institute"/>
            <person name="Krizsan K."/>
            <person name="Almasi E."/>
            <person name="Merenyi Z."/>
            <person name="Sahu N."/>
            <person name="Viragh M."/>
            <person name="Koszo T."/>
            <person name="Mondo S."/>
            <person name="Kiss B."/>
            <person name="Balint B."/>
            <person name="Kues U."/>
            <person name="Barry K."/>
            <person name="Hegedus J.C."/>
            <person name="Henrissat B."/>
            <person name="Johnson J."/>
            <person name="Lipzen A."/>
            <person name="Ohm R."/>
            <person name="Nagy I."/>
            <person name="Pangilinan J."/>
            <person name="Yan J."/>
            <person name="Xiong Y."/>
            <person name="Grigoriev I.V."/>
            <person name="Hibbett D.S."/>
            <person name="Nagy L.G."/>
        </authorList>
    </citation>
    <scope>NUCLEOTIDE SEQUENCE [LARGE SCALE GENOMIC DNA]</scope>
    <source>
        <strain evidence="5 6">SZMC22713</strain>
    </source>
</reference>
<dbReference type="SUPFAM" id="SSF57701">
    <property type="entry name" value="Zn2/Cys6 DNA-binding domain"/>
    <property type="match status" value="1"/>
</dbReference>
<evidence type="ECO:0000313" key="5">
    <source>
        <dbReference type="EMBL" id="TDL22659.1"/>
    </source>
</evidence>
<dbReference type="VEuPathDB" id="FungiDB:BD410DRAFT_861278"/>
<dbReference type="GO" id="GO:0003677">
    <property type="term" value="F:DNA binding"/>
    <property type="evidence" value="ECO:0007669"/>
    <property type="project" value="InterPro"/>
</dbReference>
<keyword evidence="1" id="KW-0479">Metal-binding</keyword>